<gene>
    <name evidence="4" type="ORF">E3N88_45677</name>
    <name evidence="3" type="ORF">E3N88_45681</name>
</gene>
<accession>A0A5N6L8K6</accession>
<feature type="region of interest" description="Disordered" evidence="2">
    <location>
        <begin position="1"/>
        <end position="29"/>
    </location>
</feature>
<evidence type="ECO:0000313" key="5">
    <source>
        <dbReference type="Proteomes" id="UP000326396"/>
    </source>
</evidence>
<dbReference type="PANTHER" id="PTHR47214">
    <property type="entry name" value="PROTEIN ROUGH SHEATH 2 HOMOLOG"/>
    <property type="match status" value="1"/>
</dbReference>
<comment type="caution">
    <text evidence="3">The sequence shown here is derived from an EMBL/GenBank/DDBJ whole genome shotgun (WGS) entry which is preliminary data.</text>
</comment>
<feature type="compositionally biased region" description="Polar residues" evidence="2">
    <location>
        <begin position="1"/>
        <end position="15"/>
    </location>
</feature>
<evidence type="ECO:0000313" key="3">
    <source>
        <dbReference type="EMBL" id="KAC9534215.1"/>
    </source>
</evidence>
<proteinExistence type="predicted"/>
<name>A0A5N6L8K6_9ASTR</name>
<dbReference type="EMBL" id="SZYD01002447">
    <property type="protein sequence ID" value="KAC9534215.1"/>
    <property type="molecule type" value="Genomic_DNA"/>
</dbReference>
<feature type="coiled-coil region" evidence="1">
    <location>
        <begin position="32"/>
        <end position="93"/>
    </location>
</feature>
<dbReference type="OrthoDB" id="2143914at2759"/>
<dbReference type="PANTHER" id="PTHR47214:SF1">
    <property type="entry name" value="PROTEIN ROUGH SHEATH 2 HOMOLOG"/>
    <property type="match status" value="1"/>
</dbReference>
<dbReference type="InterPro" id="IPR052844">
    <property type="entry name" value="Leaf_Dev_Regulator"/>
</dbReference>
<dbReference type="AlphaFoldDB" id="A0A5N6L8K6"/>
<reference evidence="3 5" key="1">
    <citation type="submission" date="2019-05" db="EMBL/GenBank/DDBJ databases">
        <title>Mikania micrantha, genome provides insights into the molecular mechanism of rapid growth.</title>
        <authorList>
            <person name="Liu B."/>
        </authorList>
    </citation>
    <scope>NUCLEOTIDE SEQUENCE [LARGE SCALE GENOMIC DNA]</scope>
    <source>
        <strain evidence="3">NLD-2019</strain>
        <tissue evidence="3">Leaf</tissue>
    </source>
</reference>
<dbReference type="EMBL" id="SZYD01002446">
    <property type="protein sequence ID" value="KAC9534220.1"/>
    <property type="molecule type" value="Genomic_DNA"/>
</dbReference>
<sequence length="132" mass="15323">MCRYTTSRNHTNHLLRQTPPPATTTSGKVNRLNRLEQQLEAENNPKRRQKTEEIEAKIQCLREEETVALGRMENEYREQLNALQRDADGKEVKLMETWSNKQMKLSKLVEQINGGLIHQHMISGTNHHHGLS</sequence>
<dbReference type="Proteomes" id="UP000326396">
    <property type="component" value="Unassembled WGS sequence"/>
</dbReference>
<evidence type="ECO:0000256" key="1">
    <source>
        <dbReference type="SAM" id="Coils"/>
    </source>
</evidence>
<organism evidence="3 5">
    <name type="scientific">Mikania micrantha</name>
    <name type="common">bitter vine</name>
    <dbReference type="NCBI Taxonomy" id="192012"/>
    <lineage>
        <taxon>Eukaryota</taxon>
        <taxon>Viridiplantae</taxon>
        <taxon>Streptophyta</taxon>
        <taxon>Embryophyta</taxon>
        <taxon>Tracheophyta</taxon>
        <taxon>Spermatophyta</taxon>
        <taxon>Magnoliopsida</taxon>
        <taxon>eudicotyledons</taxon>
        <taxon>Gunneridae</taxon>
        <taxon>Pentapetalae</taxon>
        <taxon>asterids</taxon>
        <taxon>campanulids</taxon>
        <taxon>Asterales</taxon>
        <taxon>Asteraceae</taxon>
        <taxon>Asteroideae</taxon>
        <taxon>Heliantheae alliance</taxon>
        <taxon>Eupatorieae</taxon>
        <taxon>Mikania</taxon>
    </lineage>
</organism>
<evidence type="ECO:0000256" key="2">
    <source>
        <dbReference type="SAM" id="MobiDB-lite"/>
    </source>
</evidence>
<keyword evidence="1" id="KW-0175">Coiled coil</keyword>
<evidence type="ECO:0000313" key="4">
    <source>
        <dbReference type="EMBL" id="KAC9534220.1"/>
    </source>
</evidence>
<protein>
    <submittedName>
        <fullName evidence="3">Uncharacterized protein</fullName>
    </submittedName>
</protein>
<keyword evidence="5" id="KW-1185">Reference proteome</keyword>